<proteinExistence type="predicted"/>
<keyword evidence="1" id="KW-0472">Membrane</keyword>
<evidence type="ECO:0000313" key="2">
    <source>
        <dbReference type="EMBL" id="EEV17459.1"/>
    </source>
</evidence>
<comment type="caution">
    <text evidence="2">The sequence shown here is derived from an EMBL/GenBank/DDBJ whole genome shotgun (WGS) entry which is preliminary data.</text>
</comment>
<evidence type="ECO:0000256" key="1">
    <source>
        <dbReference type="SAM" id="Phobius"/>
    </source>
</evidence>
<dbReference type="EMBL" id="ACYG01000025">
    <property type="protein sequence ID" value="EEV17459.1"/>
    <property type="molecule type" value="Genomic_DNA"/>
</dbReference>
<keyword evidence="3" id="KW-1185">Reference proteome</keyword>
<dbReference type="Proteomes" id="UP000005709">
    <property type="component" value="Unassembled WGS sequence"/>
</dbReference>
<name>C8PI69_9BACT</name>
<protein>
    <submittedName>
        <fullName evidence="2">Uncharacterized protein</fullName>
    </submittedName>
</protein>
<reference evidence="2 3" key="1">
    <citation type="submission" date="2009-07" db="EMBL/GenBank/DDBJ databases">
        <authorList>
            <person name="Madupu R."/>
            <person name="Sebastian Y."/>
            <person name="Durkin A.S."/>
            <person name="Torralba M."/>
            <person name="Methe B."/>
            <person name="Sutton G.G."/>
            <person name="Strausberg R.L."/>
            <person name="Nelson K.E."/>
        </authorList>
    </citation>
    <scope>NUCLEOTIDE SEQUENCE [LARGE SCALE GENOMIC DNA]</scope>
    <source>
        <strain evidence="2 3">RM3268</strain>
    </source>
</reference>
<accession>C8PI69</accession>
<organism evidence="2 3">
    <name type="scientific">Campylobacter gracilis RM3268</name>
    <dbReference type="NCBI Taxonomy" id="553220"/>
    <lineage>
        <taxon>Bacteria</taxon>
        <taxon>Pseudomonadati</taxon>
        <taxon>Campylobacterota</taxon>
        <taxon>Epsilonproteobacteria</taxon>
        <taxon>Campylobacterales</taxon>
        <taxon>Campylobacteraceae</taxon>
        <taxon>Campylobacter</taxon>
    </lineage>
</organism>
<keyword evidence="1" id="KW-0812">Transmembrane</keyword>
<dbReference type="AlphaFoldDB" id="C8PI69"/>
<sequence>MRTHQKLFLICVKNPSKFYPLLEIFSIKVGILAKISAIYYKIMRGKDFYDSKISKQIL</sequence>
<feature type="transmembrane region" description="Helical" evidence="1">
    <location>
        <begin position="21"/>
        <end position="42"/>
    </location>
</feature>
<gene>
    <name evidence="2" type="ORF">CAMGR0001_0050</name>
</gene>
<keyword evidence="1" id="KW-1133">Transmembrane helix</keyword>
<evidence type="ECO:0000313" key="3">
    <source>
        <dbReference type="Proteomes" id="UP000005709"/>
    </source>
</evidence>